<dbReference type="PANTHER" id="PTHR11242">
    <property type="entry name" value="ARYL HYDROCARBON RECEPTOR INTERACTING PROTEIN RELATED"/>
    <property type="match status" value="1"/>
</dbReference>
<sequence>MQHRFKAIFDGKMIVQQKIPKMITSRRALDFATLFLEDEKKKQQEPAPSPPLDFATESEQPSDNQDWKSKSVGDINYRKWENLERLLSREELEEEERLKSESAARSKLYSRCAHDHSKERQIFEKSTLEKLKAAERFQAEGNGYYAEKHFGLAAVNYRKALLQLDYCFPESATDIGRFNKIRLQCLLNLAACKLQQKDMEEVINLCSQALEIDASNCKGYYRMGLAYLEKDNYTKAEKYLMDALAIQPNCGSIHVALSTLKHKVALYSKRSVSVYRGMLRSVEDETSCNESLNKNTNTLSSSCNENTEKAVPEKSDTSCIEHSATGLKNVPVKTELLNEDKICLKIEKESCTSVPQESYEYEICTSDVKAGTGTHGLAAKDPRNTGCYEYVSNNNACVPHSISTACDTDIVAQDIPPCMNSQGDLSLIADLPRQSSQPKASQYLNRMNNGESCEEAKKYPVSSEPFSSEF</sequence>
<keyword evidence="6" id="KW-1185">Reference proteome</keyword>
<evidence type="ECO:0000313" key="6">
    <source>
        <dbReference type="Proteomes" id="UP000823046"/>
    </source>
</evidence>
<evidence type="ECO:0000256" key="2">
    <source>
        <dbReference type="ARBA" id="ARBA00022803"/>
    </source>
</evidence>
<comment type="caution">
    <text evidence="5">The sequence shown here is derived from an EMBL/GenBank/DDBJ whole genome shotgun (WGS) entry which is preliminary data.</text>
</comment>
<accession>A0ABQ7JBC2</accession>
<evidence type="ECO:0000313" key="5">
    <source>
        <dbReference type="EMBL" id="KAF8821289.1"/>
    </source>
</evidence>
<dbReference type="InterPro" id="IPR019734">
    <property type="entry name" value="TPR_rpt"/>
</dbReference>
<evidence type="ECO:0000256" key="4">
    <source>
        <dbReference type="SAM" id="MobiDB-lite"/>
    </source>
</evidence>
<dbReference type="PROSITE" id="PS50005">
    <property type="entry name" value="TPR"/>
    <property type="match status" value="1"/>
</dbReference>
<keyword evidence="1" id="KW-0677">Repeat</keyword>
<keyword evidence="2 3" id="KW-0802">TPR repeat</keyword>
<evidence type="ECO:0000256" key="3">
    <source>
        <dbReference type="PROSITE-ProRule" id="PRU00339"/>
    </source>
</evidence>
<feature type="region of interest" description="Disordered" evidence="4">
    <location>
        <begin position="432"/>
        <end position="470"/>
    </location>
</feature>
<dbReference type="Proteomes" id="UP000823046">
    <property type="component" value="Unassembled WGS sequence"/>
</dbReference>
<feature type="repeat" description="TPR" evidence="3">
    <location>
        <begin position="217"/>
        <end position="250"/>
    </location>
</feature>
<reference evidence="5 6" key="1">
    <citation type="journal article" date="2020" name="bioRxiv">
        <title>Metabolic contributions of an alphaproteobacterial endosymbiont in the apicomplexan Cardiosporidium cionae.</title>
        <authorList>
            <person name="Hunter E.S."/>
            <person name="Paight C.J."/>
            <person name="Lane C.E."/>
        </authorList>
    </citation>
    <scope>NUCLEOTIDE SEQUENCE [LARGE SCALE GENOMIC DNA]</scope>
    <source>
        <strain evidence="5">ESH_2018</strain>
    </source>
</reference>
<organism evidence="5 6">
    <name type="scientific">Cardiosporidium cionae</name>
    <dbReference type="NCBI Taxonomy" id="476202"/>
    <lineage>
        <taxon>Eukaryota</taxon>
        <taxon>Sar</taxon>
        <taxon>Alveolata</taxon>
        <taxon>Apicomplexa</taxon>
        <taxon>Aconoidasida</taxon>
        <taxon>Nephromycida</taxon>
        <taxon>Cardiosporidium</taxon>
    </lineage>
</organism>
<gene>
    <name evidence="5" type="ORF">IE077_002204</name>
</gene>
<dbReference type="Pfam" id="PF13181">
    <property type="entry name" value="TPR_8"/>
    <property type="match status" value="1"/>
</dbReference>
<feature type="region of interest" description="Disordered" evidence="4">
    <location>
        <begin position="39"/>
        <end position="70"/>
    </location>
</feature>
<feature type="compositionally biased region" description="Polar residues" evidence="4">
    <location>
        <begin position="433"/>
        <end position="451"/>
    </location>
</feature>
<dbReference type="Gene3D" id="1.25.40.10">
    <property type="entry name" value="Tetratricopeptide repeat domain"/>
    <property type="match status" value="1"/>
</dbReference>
<dbReference type="SMART" id="SM00028">
    <property type="entry name" value="TPR"/>
    <property type="match status" value="3"/>
</dbReference>
<protein>
    <submittedName>
        <fullName evidence="5">Tetratricopeptide repeat-containing protein</fullName>
    </submittedName>
</protein>
<evidence type="ECO:0000256" key="1">
    <source>
        <dbReference type="ARBA" id="ARBA00022737"/>
    </source>
</evidence>
<dbReference type="EMBL" id="JADAQX010000200">
    <property type="protein sequence ID" value="KAF8821289.1"/>
    <property type="molecule type" value="Genomic_DNA"/>
</dbReference>
<name>A0ABQ7JBC2_9APIC</name>
<dbReference type="InterPro" id="IPR011990">
    <property type="entry name" value="TPR-like_helical_dom_sf"/>
</dbReference>
<proteinExistence type="predicted"/>
<dbReference type="SUPFAM" id="SSF48452">
    <property type="entry name" value="TPR-like"/>
    <property type="match status" value="1"/>
</dbReference>
<dbReference type="InterPro" id="IPR039663">
    <property type="entry name" value="AIP/AIPL1/TTC9"/>
</dbReference>
<dbReference type="PANTHER" id="PTHR11242:SF0">
    <property type="entry name" value="TPR_REGION DOMAIN-CONTAINING PROTEIN"/>
    <property type="match status" value="1"/>
</dbReference>